<dbReference type="InterPro" id="IPR007920">
    <property type="entry name" value="UPF0223"/>
</dbReference>
<dbReference type="Gene3D" id="1.10.220.80">
    <property type="entry name" value="BH2638-like"/>
    <property type="match status" value="1"/>
</dbReference>
<dbReference type="SUPFAM" id="SSF158504">
    <property type="entry name" value="BH2638-like"/>
    <property type="match status" value="1"/>
</dbReference>
<evidence type="ECO:0000313" key="3">
    <source>
        <dbReference type="Proteomes" id="UP001597267"/>
    </source>
</evidence>
<organism evidence="2 3">
    <name type="scientific">Agrilactobacillus yilanensis</name>
    <dbReference type="NCBI Taxonomy" id="2485997"/>
    <lineage>
        <taxon>Bacteria</taxon>
        <taxon>Bacillati</taxon>
        <taxon>Bacillota</taxon>
        <taxon>Bacilli</taxon>
        <taxon>Lactobacillales</taxon>
        <taxon>Lactobacillaceae</taxon>
        <taxon>Agrilactobacillus</taxon>
    </lineage>
</organism>
<proteinExistence type="inferred from homology"/>
<dbReference type="PIRSF" id="PIRSF037260">
    <property type="entry name" value="UPF0223"/>
    <property type="match status" value="1"/>
</dbReference>
<dbReference type="NCBIfam" id="NF003353">
    <property type="entry name" value="PRK04387.1"/>
    <property type="match status" value="1"/>
</dbReference>
<dbReference type="EMBL" id="JBHTOP010000005">
    <property type="protein sequence ID" value="MFD1671175.1"/>
    <property type="molecule type" value="Genomic_DNA"/>
</dbReference>
<accession>A0ABW4J5E8</accession>
<evidence type="ECO:0000256" key="1">
    <source>
        <dbReference type="HAMAP-Rule" id="MF_01041"/>
    </source>
</evidence>
<comment type="similarity">
    <text evidence="1">Belongs to the UPF0223 family.</text>
</comment>
<dbReference type="RefSeq" id="WP_125714160.1">
    <property type="nucleotide sequence ID" value="NZ_JBHTOP010000005.1"/>
</dbReference>
<keyword evidence="3" id="KW-1185">Reference proteome</keyword>
<gene>
    <name evidence="2" type="ORF">ACFQ5M_03580</name>
</gene>
<dbReference type="HAMAP" id="MF_01041">
    <property type="entry name" value="UPF0223"/>
    <property type="match status" value="1"/>
</dbReference>
<dbReference type="Pfam" id="PF05256">
    <property type="entry name" value="UPF0223"/>
    <property type="match status" value="1"/>
</dbReference>
<reference evidence="3" key="1">
    <citation type="journal article" date="2019" name="Int. J. Syst. Evol. Microbiol.">
        <title>The Global Catalogue of Microorganisms (GCM) 10K type strain sequencing project: providing services to taxonomists for standard genome sequencing and annotation.</title>
        <authorList>
            <consortium name="The Broad Institute Genomics Platform"/>
            <consortium name="The Broad Institute Genome Sequencing Center for Infectious Disease"/>
            <person name="Wu L."/>
            <person name="Ma J."/>
        </authorList>
    </citation>
    <scope>NUCLEOTIDE SEQUENCE [LARGE SCALE GENOMIC DNA]</scope>
    <source>
        <strain evidence="3">CCM 8896</strain>
    </source>
</reference>
<evidence type="ECO:0000313" key="2">
    <source>
        <dbReference type="EMBL" id="MFD1671175.1"/>
    </source>
</evidence>
<sequence>MLKIAETNYSYPLDTSWTTEEIIVVIGFYNNVEKANEKGITKQDLLASYEQFKKIVPSKMQEKQLGKQFETVSGYSIYQTVQAAKQSQNKIILMKKGL</sequence>
<name>A0ABW4J5E8_9LACO</name>
<protein>
    <recommendedName>
        <fullName evidence="1">UPF0223 protein ACFQ5M_03580</fullName>
    </recommendedName>
</protein>
<comment type="caution">
    <text evidence="2">The sequence shown here is derived from an EMBL/GenBank/DDBJ whole genome shotgun (WGS) entry which is preliminary data.</text>
</comment>
<dbReference type="Proteomes" id="UP001597267">
    <property type="component" value="Unassembled WGS sequence"/>
</dbReference>
<dbReference type="InterPro" id="IPR023324">
    <property type="entry name" value="BH2638-like_sf"/>
</dbReference>